<proteinExistence type="predicted"/>
<name>A0A841HHF2_9GAMM</name>
<feature type="chain" id="PRO_5032759868" evidence="1">
    <location>
        <begin position="20"/>
        <end position="328"/>
    </location>
</feature>
<gene>
    <name evidence="2" type="ORF">HNQ60_000840</name>
</gene>
<dbReference type="AlphaFoldDB" id="A0A841HHF2"/>
<dbReference type="EMBL" id="JACHHZ010000001">
    <property type="protein sequence ID" value="MBB6091994.1"/>
    <property type="molecule type" value="Genomic_DNA"/>
</dbReference>
<feature type="signal peptide" evidence="1">
    <location>
        <begin position="1"/>
        <end position="19"/>
    </location>
</feature>
<organism evidence="2 3">
    <name type="scientific">Povalibacter uvarum</name>
    <dbReference type="NCBI Taxonomy" id="732238"/>
    <lineage>
        <taxon>Bacteria</taxon>
        <taxon>Pseudomonadati</taxon>
        <taxon>Pseudomonadota</taxon>
        <taxon>Gammaproteobacteria</taxon>
        <taxon>Steroidobacterales</taxon>
        <taxon>Steroidobacteraceae</taxon>
        <taxon>Povalibacter</taxon>
    </lineage>
</organism>
<keyword evidence="1" id="KW-0732">Signal</keyword>
<dbReference type="Proteomes" id="UP000588068">
    <property type="component" value="Unassembled WGS sequence"/>
</dbReference>
<dbReference type="RefSeq" id="WP_184329756.1">
    <property type="nucleotide sequence ID" value="NZ_JACHHZ010000001.1"/>
</dbReference>
<evidence type="ECO:0000313" key="2">
    <source>
        <dbReference type="EMBL" id="MBB6091994.1"/>
    </source>
</evidence>
<reference evidence="2 3" key="1">
    <citation type="submission" date="2020-08" db="EMBL/GenBank/DDBJ databases">
        <title>Genomic Encyclopedia of Type Strains, Phase IV (KMG-IV): sequencing the most valuable type-strain genomes for metagenomic binning, comparative biology and taxonomic classification.</title>
        <authorList>
            <person name="Goeker M."/>
        </authorList>
    </citation>
    <scope>NUCLEOTIDE SEQUENCE [LARGE SCALE GENOMIC DNA]</scope>
    <source>
        <strain evidence="2 3">DSM 26723</strain>
    </source>
</reference>
<evidence type="ECO:0000313" key="3">
    <source>
        <dbReference type="Proteomes" id="UP000588068"/>
    </source>
</evidence>
<protein>
    <submittedName>
        <fullName evidence="2">Uncharacterized protein</fullName>
    </submittedName>
</protein>
<comment type="caution">
    <text evidence="2">The sequence shown here is derived from an EMBL/GenBank/DDBJ whole genome shotgun (WGS) entry which is preliminary data.</text>
</comment>
<accession>A0A841HHF2</accession>
<evidence type="ECO:0000256" key="1">
    <source>
        <dbReference type="SAM" id="SignalP"/>
    </source>
</evidence>
<keyword evidence="3" id="KW-1185">Reference proteome</keyword>
<sequence length="328" mass="35951">MKSRVTILLWMFLPVVASAADYKAPRLPDGTPDLQGVWTNATQTPLERPAELGNRRALTEEEAIAIEKKARGAVAADAAPSDPSKQIEAGALPPVGNYNLFWTDRGMTAAVIDGEYRSSIIVDPPNGRIPVRSDGSSRLAARMRGESAADGPEQRPLGERCLLSFGSSAGPPMLPTMYNSYYQIVQSPGHVMILVEMVHDVRMIRIGGEHPPASLRKWMGDSIGRWEGDTLVVETTNFRPDQSFRGSSENVVITERFRRVAADKIDYQFTIEDPTVFGSKFTGELPFIAADVNIYEYACHEGNYALPGILAAEREKEKAEAAAKQAKK</sequence>